<dbReference type="Proteomes" id="UP001138540">
    <property type="component" value="Unassembled WGS sequence"/>
</dbReference>
<keyword evidence="2" id="KW-1185">Reference proteome</keyword>
<dbReference type="RefSeq" id="WP_184151598.1">
    <property type="nucleotide sequence ID" value="NZ_JACHKA010000001.1"/>
</dbReference>
<proteinExistence type="predicted"/>
<reference evidence="1 2" key="1">
    <citation type="submission" date="2020-08" db="EMBL/GenBank/DDBJ databases">
        <title>Exploring microbial biodiversity for novel pathways involved in the catabolism of aromatic compounds derived from lignin.</title>
        <authorList>
            <person name="Elkins J."/>
        </authorList>
    </citation>
    <scope>NUCLEOTIDE SEQUENCE [LARGE SCALE GENOMIC DNA]</scope>
    <source>
        <strain evidence="1 2">B1D3A</strain>
    </source>
</reference>
<evidence type="ECO:0000313" key="2">
    <source>
        <dbReference type="Proteomes" id="UP001138540"/>
    </source>
</evidence>
<evidence type="ECO:0000313" key="1">
    <source>
        <dbReference type="EMBL" id="MBB5985334.1"/>
    </source>
</evidence>
<accession>A0ABR6NDI5</accession>
<dbReference type="EMBL" id="JACHKA010000001">
    <property type="protein sequence ID" value="MBB5985334.1"/>
    <property type="molecule type" value="Genomic_DNA"/>
</dbReference>
<organism evidence="1 2">
    <name type="scientific">Sphingobium lignivorans</name>
    <dbReference type="NCBI Taxonomy" id="2735886"/>
    <lineage>
        <taxon>Bacteria</taxon>
        <taxon>Pseudomonadati</taxon>
        <taxon>Pseudomonadota</taxon>
        <taxon>Alphaproteobacteria</taxon>
        <taxon>Sphingomonadales</taxon>
        <taxon>Sphingomonadaceae</taxon>
        <taxon>Sphingobium</taxon>
    </lineage>
</organism>
<protein>
    <recommendedName>
        <fullName evidence="3">Bifunctional DNA primase/helicase</fullName>
    </recommendedName>
</protein>
<dbReference type="InterPro" id="IPR034154">
    <property type="entry name" value="TOPRIM_DnaG/twinkle"/>
</dbReference>
<comment type="caution">
    <text evidence="1">The sequence shown here is derived from an EMBL/GenBank/DDBJ whole genome shotgun (WGS) entry which is preliminary data.</text>
</comment>
<evidence type="ECO:0008006" key="3">
    <source>
        <dbReference type="Google" id="ProtNLM"/>
    </source>
</evidence>
<sequence length="888" mass="101371">MRDDIRKEVLERLEQDYRFEGSGAWLQKGKCPGCGGKELFTRREAPWVLRCGRANKCGWEQHVKDLYPEIFDNWSNRFKASEENPNAAADAYLQHARGIDLQGLRGSYTQEYYVDRDTGHGTATIRFPLPGGSWWERLIDQPGRFDRKARFAWRKSYAGQWWTAPDHDLETLARAPRIWIAEGIFDALSFRDAGEVAASVMSTNNYPEAALSDLRRKVAELELGAGPELVFAFDVGKAGREYSIKYVDKARADGWRATAATPLPEGDGEKLDWNDLHQRGRLTPDDLEEYLWHGEVMIAPTATEKACLIYDRKKLSSFSLVHDSRTWWASFNKARIAEIMTAEGVTEKAAARATADVDEIASCAFRILYFQTDVATDESHYYLRVNTPSSRWPAKAAFSTAAMAAGPEFKKRLLGVAPGAQWTGSTRQLEKIIDLQKGKRGIRQVETLDFTGYSREHEAWVLGDLAVKGGRVYRLNEEDYFDLGKMSLKLRTTERILSIDYDPERFDTAWLPVVWKAFRTNGLISISFWVMSFFAEQVRAMHKSVGFLEAIGDPGTGKTTLFEFLWKLCGRADYEGFDPQKATNAALARNLGKVANLPVVLIEGDRDEENGSHAKRFEWEELKTAYNGRAVRSRGVRNGGNETYDPPFRGAIVIEQNYPVNASPAILERIMQLKFDKTGWSTATKIAAAKLEHWPIEPVSGFMTHIIRREAEFLKTFREAFLRHESEIERRGQVNNIRIVKNHAQLAAALDALAGMVEIPDEAHSETIERIYAMAAERRASLSADHDVVQRFWELFDYLEHREDNPTPDTCINRHRKPDEFIAVSLPQFEERCRSRGLIPPGEKDLKRHLKSSKSRRFLKADTVNMVNDRHAHCWIFERPRKSERKEK</sequence>
<gene>
    <name evidence="1" type="ORF">HNP60_001308</name>
</gene>
<dbReference type="Pfam" id="PF13155">
    <property type="entry name" value="Toprim_2"/>
    <property type="match status" value="1"/>
</dbReference>
<name>A0ABR6NDI5_9SPHN</name>
<dbReference type="Gene3D" id="3.40.1360.10">
    <property type="match status" value="1"/>
</dbReference>
<dbReference type="CDD" id="cd01029">
    <property type="entry name" value="TOPRIM_primases"/>
    <property type="match status" value="1"/>
</dbReference>